<dbReference type="Gene3D" id="1.10.630.10">
    <property type="entry name" value="Cytochrome P450"/>
    <property type="match status" value="1"/>
</dbReference>
<dbReference type="GO" id="GO:0005506">
    <property type="term" value="F:iron ion binding"/>
    <property type="evidence" value="ECO:0007669"/>
    <property type="project" value="InterPro"/>
</dbReference>
<dbReference type="GO" id="GO:0004497">
    <property type="term" value="F:monooxygenase activity"/>
    <property type="evidence" value="ECO:0007669"/>
    <property type="project" value="UniProtKB-KW"/>
</dbReference>
<dbReference type="PANTHER" id="PTHR46696">
    <property type="entry name" value="P450, PUTATIVE (EUROFUNG)-RELATED"/>
    <property type="match status" value="1"/>
</dbReference>
<dbReference type="OrthoDB" id="4154936at2"/>
<evidence type="ECO:0000313" key="4">
    <source>
        <dbReference type="Proteomes" id="UP000053024"/>
    </source>
</evidence>
<comment type="caution">
    <text evidence="3">The sequence shown here is derived from an EMBL/GenBank/DDBJ whole genome shotgun (WGS) entry which is preliminary data.</text>
</comment>
<dbReference type="AlphaFoldDB" id="A0A101SRF5"/>
<evidence type="ECO:0000256" key="2">
    <source>
        <dbReference type="RuleBase" id="RU000461"/>
    </source>
</evidence>
<dbReference type="PRINTS" id="PR00359">
    <property type="entry name" value="BP450"/>
</dbReference>
<proteinExistence type="inferred from homology"/>
<dbReference type="RefSeq" id="WP_061928204.1">
    <property type="nucleotide sequence ID" value="NZ_KQ948870.1"/>
</dbReference>
<keyword evidence="2" id="KW-0503">Monooxygenase</keyword>
<gene>
    <name evidence="3" type="ORF">AQJ66_29825</name>
</gene>
<dbReference type="PROSITE" id="PS00086">
    <property type="entry name" value="CYTOCHROME_P450"/>
    <property type="match status" value="1"/>
</dbReference>
<name>A0A101SRF5_9ACTN</name>
<dbReference type="InterPro" id="IPR036396">
    <property type="entry name" value="Cyt_P450_sf"/>
</dbReference>
<dbReference type="InterPro" id="IPR017972">
    <property type="entry name" value="Cyt_P450_CS"/>
</dbReference>
<dbReference type="Pfam" id="PF00067">
    <property type="entry name" value="p450"/>
    <property type="match status" value="1"/>
</dbReference>
<comment type="similarity">
    <text evidence="1 2">Belongs to the cytochrome P450 family.</text>
</comment>
<protein>
    <submittedName>
        <fullName evidence="3">Cytochrome</fullName>
    </submittedName>
</protein>
<dbReference type="STRING" id="285568.AQJ66_29825"/>
<keyword evidence="2" id="KW-0408">Iron</keyword>
<evidence type="ECO:0000313" key="3">
    <source>
        <dbReference type="EMBL" id="KUN78849.1"/>
    </source>
</evidence>
<keyword evidence="2" id="KW-0560">Oxidoreductase</keyword>
<dbReference type="EMBL" id="LMWX01000056">
    <property type="protein sequence ID" value="KUN78849.1"/>
    <property type="molecule type" value="Genomic_DNA"/>
</dbReference>
<dbReference type="GO" id="GO:0016705">
    <property type="term" value="F:oxidoreductase activity, acting on paired donors, with incorporation or reduction of molecular oxygen"/>
    <property type="evidence" value="ECO:0007669"/>
    <property type="project" value="InterPro"/>
</dbReference>
<keyword evidence="4" id="KW-1185">Reference proteome</keyword>
<evidence type="ECO:0000256" key="1">
    <source>
        <dbReference type="ARBA" id="ARBA00010617"/>
    </source>
</evidence>
<dbReference type="InterPro" id="IPR001128">
    <property type="entry name" value="Cyt_P450"/>
</dbReference>
<dbReference type="GO" id="GO:0020037">
    <property type="term" value="F:heme binding"/>
    <property type="evidence" value="ECO:0007669"/>
    <property type="project" value="InterPro"/>
</dbReference>
<organism evidence="3 4">
    <name type="scientific">Streptomyces bungoensis</name>
    <dbReference type="NCBI Taxonomy" id="285568"/>
    <lineage>
        <taxon>Bacteria</taxon>
        <taxon>Bacillati</taxon>
        <taxon>Actinomycetota</taxon>
        <taxon>Actinomycetes</taxon>
        <taxon>Kitasatosporales</taxon>
        <taxon>Streptomycetaceae</taxon>
        <taxon>Streptomyces</taxon>
    </lineage>
</organism>
<dbReference type="SUPFAM" id="SSF48264">
    <property type="entry name" value="Cytochrome P450"/>
    <property type="match status" value="1"/>
</dbReference>
<sequence length="401" mass="45282">MTKLPTHPVRRQLPGVLPAEYETLRERGIGQVELPTGALVWMIVRPEYARIALSDPRFSSDKTDDRFPKLTPNSLMKLKYCAPFMINLDGPEHLEKKKSIIQEFSPAGLARLLPRLRVAVEEKIDEMLGQQTKPVDLVEELAFPIAWRLQEMFLGIPATELRIMRENVWKLLLGTSTEAEEREAADRLNGHAIEVLKEKANHLGDDMMSRLILQEREKHGEIDWYEMAPLMLSNAQGIHNSVSTMISLGVLTLLNHPEERSTLLAQPERMTIAVDEMLRYFSVNDGTPMRLATEDVLIGDTLIKAGDGVAVPTLPVNRDPSVCPYPHRLDLMREEPARHMAFGHGPHKCPADRLVPGLLEIVYTTLFERVPTLALAVPEAELTYKYHSIQAFGPAEMPVTW</sequence>
<keyword evidence="2" id="KW-0349">Heme</keyword>
<reference evidence="3 4" key="1">
    <citation type="submission" date="2015-10" db="EMBL/GenBank/DDBJ databases">
        <title>Draft genome sequence of Streptomyces bungoensis DSM 41781, type strain for the species Streptomyces bungoensis.</title>
        <authorList>
            <person name="Ruckert C."/>
            <person name="Winkler A."/>
            <person name="Kalinowski J."/>
            <person name="Kampfer P."/>
            <person name="Glaeser S."/>
        </authorList>
    </citation>
    <scope>NUCLEOTIDE SEQUENCE [LARGE SCALE GENOMIC DNA]</scope>
    <source>
        <strain evidence="3 4">DSM 41781</strain>
    </source>
</reference>
<accession>A0A101SRF5</accession>
<dbReference type="PANTHER" id="PTHR46696:SF1">
    <property type="entry name" value="CYTOCHROME P450 YJIB-RELATED"/>
    <property type="match status" value="1"/>
</dbReference>
<dbReference type="Proteomes" id="UP000053024">
    <property type="component" value="Unassembled WGS sequence"/>
</dbReference>
<keyword evidence="2" id="KW-0479">Metal-binding</keyword>
<dbReference type="InterPro" id="IPR002397">
    <property type="entry name" value="Cyt_P450_B"/>
</dbReference>